<evidence type="ECO:0000256" key="1">
    <source>
        <dbReference type="SAM" id="Phobius"/>
    </source>
</evidence>
<dbReference type="AlphaFoldDB" id="A0A415TE86"/>
<feature type="transmembrane region" description="Helical" evidence="1">
    <location>
        <begin position="211"/>
        <end position="229"/>
    </location>
</feature>
<dbReference type="Pfam" id="PF24838">
    <property type="entry name" value="8xMP"/>
    <property type="match status" value="1"/>
</dbReference>
<evidence type="ECO:0000313" key="2">
    <source>
        <dbReference type="EMBL" id="RHM99724.1"/>
    </source>
</evidence>
<feature type="transmembrane region" description="Helical" evidence="1">
    <location>
        <begin position="186"/>
        <end position="205"/>
    </location>
</feature>
<keyword evidence="1" id="KW-0812">Transmembrane</keyword>
<dbReference type="RefSeq" id="WP_118493834.1">
    <property type="nucleotide sequence ID" value="NZ_QRQK01000005.1"/>
</dbReference>
<organism evidence="2 3">
    <name type="scientific">Phocaeicola plebeius</name>
    <dbReference type="NCBI Taxonomy" id="310297"/>
    <lineage>
        <taxon>Bacteria</taxon>
        <taxon>Pseudomonadati</taxon>
        <taxon>Bacteroidota</taxon>
        <taxon>Bacteroidia</taxon>
        <taxon>Bacteroidales</taxon>
        <taxon>Bacteroidaceae</taxon>
        <taxon>Phocaeicola</taxon>
    </lineage>
</organism>
<proteinExistence type="predicted"/>
<dbReference type="Proteomes" id="UP000285109">
    <property type="component" value="Unassembled WGS sequence"/>
</dbReference>
<accession>A0A415TE86</accession>
<reference evidence="2 3" key="1">
    <citation type="submission" date="2018-08" db="EMBL/GenBank/DDBJ databases">
        <title>A genome reference for cultivated species of the human gut microbiota.</title>
        <authorList>
            <person name="Zou Y."/>
            <person name="Xue W."/>
            <person name="Luo G."/>
        </authorList>
    </citation>
    <scope>NUCLEOTIDE SEQUENCE [LARGE SCALE GENOMIC DNA]</scope>
    <source>
        <strain evidence="2 3">AF31-28B-AC</strain>
    </source>
</reference>
<gene>
    <name evidence="2" type="ORF">DWZ34_03825</name>
</gene>
<feature type="transmembrane region" description="Helical" evidence="1">
    <location>
        <begin position="98"/>
        <end position="118"/>
    </location>
</feature>
<dbReference type="InterPro" id="IPR056918">
    <property type="entry name" value="8xMP"/>
</dbReference>
<protein>
    <submittedName>
        <fullName evidence="2">Uncharacterized protein</fullName>
    </submittedName>
</protein>
<feature type="transmembrane region" description="Helical" evidence="1">
    <location>
        <begin position="48"/>
        <end position="71"/>
    </location>
</feature>
<dbReference type="EMBL" id="QRQK01000005">
    <property type="protein sequence ID" value="RHM99724.1"/>
    <property type="molecule type" value="Genomic_DNA"/>
</dbReference>
<keyword evidence="1" id="KW-0472">Membrane</keyword>
<keyword evidence="1" id="KW-1133">Transmembrane helix</keyword>
<comment type="caution">
    <text evidence="2">The sequence shown here is derived from an EMBL/GenBank/DDBJ whole genome shotgun (WGS) entry which is preliminary data.</text>
</comment>
<name>A0A415TE86_9BACT</name>
<sequence>MFNTNNTTITNNFSSSEDKIIEQQRFMYQKAIEAYQYHVNRYHTWMNYYALFNGALLVAFCTLLCATTQIAGGKGSVETEEIVLEGGTVILSNNYGCLQVLIIVLGILTSFLWLLSILGHRTWTLSWMAIICKYEREYGFDPLYRMVILQNKYKPENKYGIYWKDCFCGMNIPKEYVPEGFSTDKLTIKFVWFVIISWYAALIYLFKQDVVHLLVLFFVFVFPIIIWLLKFCKRKLLYKFLYTDVRNKIPEYEIDKKIIL</sequence>
<evidence type="ECO:0000313" key="3">
    <source>
        <dbReference type="Proteomes" id="UP000285109"/>
    </source>
</evidence>